<dbReference type="Gene3D" id="3.40.630.30">
    <property type="match status" value="1"/>
</dbReference>
<evidence type="ECO:0000256" key="1">
    <source>
        <dbReference type="ARBA" id="ARBA00022679"/>
    </source>
</evidence>
<feature type="domain" description="N-acetyltransferase" evidence="3">
    <location>
        <begin position="1"/>
        <end position="192"/>
    </location>
</feature>
<reference evidence="4 5" key="1">
    <citation type="submission" date="2022-01" db="EMBL/GenBank/DDBJ databases">
        <title>Octadecabacter sp. nov., isolated from a marine alga.</title>
        <authorList>
            <person name="Jin M.S."/>
            <person name="Kim H.M."/>
            <person name="Han D.M."/>
            <person name="Jung J.J."/>
            <person name="Jeon C.O."/>
        </authorList>
    </citation>
    <scope>NUCLEOTIDE SEQUENCE [LARGE SCALE GENOMIC DNA]</scope>
    <source>
        <strain evidence="4 5">G9-8</strain>
    </source>
</reference>
<dbReference type="PANTHER" id="PTHR43877">
    <property type="entry name" value="AMINOALKYLPHOSPHONATE N-ACETYLTRANSFERASE-RELATED-RELATED"/>
    <property type="match status" value="1"/>
</dbReference>
<protein>
    <submittedName>
        <fullName evidence="4">GNAT family N-acetyltransferase</fullName>
    </submittedName>
</protein>
<dbReference type="InterPro" id="IPR016181">
    <property type="entry name" value="Acyl_CoA_acyltransferase"/>
</dbReference>
<name>A0ABS9CXU2_9RHOB</name>
<keyword evidence="1" id="KW-0808">Transferase</keyword>
<keyword evidence="2" id="KW-0012">Acyltransferase</keyword>
<evidence type="ECO:0000259" key="3">
    <source>
        <dbReference type="PROSITE" id="PS51186"/>
    </source>
</evidence>
<evidence type="ECO:0000256" key="2">
    <source>
        <dbReference type="ARBA" id="ARBA00023315"/>
    </source>
</evidence>
<dbReference type="InterPro" id="IPR000182">
    <property type="entry name" value="GNAT_dom"/>
</dbReference>
<dbReference type="PROSITE" id="PS51186">
    <property type="entry name" value="GNAT"/>
    <property type="match status" value="1"/>
</dbReference>
<dbReference type="SUPFAM" id="SSF55729">
    <property type="entry name" value="Acyl-CoA N-acyltransferases (Nat)"/>
    <property type="match status" value="1"/>
</dbReference>
<dbReference type="Proteomes" id="UP001200557">
    <property type="component" value="Unassembled WGS sequence"/>
</dbReference>
<accession>A0ABS9CXU2</accession>
<gene>
    <name evidence="4" type="ORF">L0664_09055</name>
</gene>
<dbReference type="Pfam" id="PF00583">
    <property type="entry name" value="Acetyltransf_1"/>
    <property type="match status" value="1"/>
</dbReference>
<dbReference type="InterPro" id="IPR050832">
    <property type="entry name" value="Bact_Acetyltransf"/>
</dbReference>
<evidence type="ECO:0000313" key="4">
    <source>
        <dbReference type="EMBL" id="MCF2871214.1"/>
    </source>
</evidence>
<dbReference type="CDD" id="cd04301">
    <property type="entry name" value="NAT_SF"/>
    <property type="match status" value="1"/>
</dbReference>
<organism evidence="4 5">
    <name type="scientific">Octadecabacter dasysiphoniae</name>
    <dbReference type="NCBI Taxonomy" id="2909341"/>
    <lineage>
        <taxon>Bacteria</taxon>
        <taxon>Pseudomonadati</taxon>
        <taxon>Pseudomonadota</taxon>
        <taxon>Alphaproteobacteria</taxon>
        <taxon>Rhodobacterales</taxon>
        <taxon>Roseobacteraceae</taxon>
        <taxon>Octadecabacter</taxon>
    </lineage>
</organism>
<comment type="caution">
    <text evidence="4">The sequence shown here is derived from an EMBL/GenBank/DDBJ whole genome shotgun (WGS) entry which is preliminary data.</text>
</comment>
<dbReference type="PANTHER" id="PTHR43877:SF2">
    <property type="entry name" value="AMINOALKYLPHOSPHONATE N-ACETYLTRANSFERASE-RELATED"/>
    <property type="match status" value="1"/>
</dbReference>
<sequence length="192" mass="21405">MKIEHGFHEEERRAVAALYWAVFGPKLNAVMGPMDRGLAFVEDVLDPSHALCARDDDGQLLGVAGFKTYEGALVGGTARDMANHYGWISSLWRMGLISLLERDTENKRFLMDGIFVSEHARGKGVGTALLNAICDEARTRGYVEVRLDVIDSNPRARALYDREGFIATDTHHLGLLRHIFGFQSATTMIKRI</sequence>
<dbReference type="RefSeq" id="WP_235225333.1">
    <property type="nucleotide sequence ID" value="NZ_JAKGAQ010000002.1"/>
</dbReference>
<dbReference type="EMBL" id="JAKGAQ010000002">
    <property type="protein sequence ID" value="MCF2871214.1"/>
    <property type="molecule type" value="Genomic_DNA"/>
</dbReference>
<evidence type="ECO:0000313" key="5">
    <source>
        <dbReference type="Proteomes" id="UP001200557"/>
    </source>
</evidence>
<keyword evidence="5" id="KW-1185">Reference proteome</keyword>
<proteinExistence type="predicted"/>